<dbReference type="AlphaFoldDB" id="A0AAW1HS98"/>
<feature type="transmembrane region" description="Helical" evidence="1">
    <location>
        <begin position="458"/>
        <end position="476"/>
    </location>
</feature>
<dbReference type="Proteomes" id="UP001458880">
    <property type="component" value="Unassembled WGS sequence"/>
</dbReference>
<name>A0AAW1HS98_POPJA</name>
<accession>A0AAW1HS98</accession>
<protein>
    <recommendedName>
        <fullName evidence="4">Gustatory receptor</fullName>
    </recommendedName>
</protein>
<keyword evidence="3" id="KW-1185">Reference proteome</keyword>
<keyword evidence="1" id="KW-0812">Transmembrane</keyword>
<gene>
    <name evidence="2" type="ORF">QE152_g40130</name>
</gene>
<feature type="transmembrane region" description="Helical" evidence="1">
    <location>
        <begin position="120"/>
        <end position="142"/>
    </location>
</feature>
<feature type="transmembrane region" description="Helical" evidence="1">
    <location>
        <begin position="310"/>
        <end position="330"/>
    </location>
</feature>
<evidence type="ECO:0000313" key="3">
    <source>
        <dbReference type="Proteomes" id="UP001458880"/>
    </source>
</evidence>
<feature type="transmembrane region" description="Helical" evidence="1">
    <location>
        <begin position="342"/>
        <end position="368"/>
    </location>
</feature>
<evidence type="ECO:0000313" key="2">
    <source>
        <dbReference type="EMBL" id="KAK9679307.1"/>
    </source>
</evidence>
<dbReference type="EMBL" id="JASPKY010001048">
    <property type="protein sequence ID" value="KAK9679307.1"/>
    <property type="molecule type" value="Genomic_DNA"/>
</dbReference>
<evidence type="ECO:0008006" key="4">
    <source>
        <dbReference type="Google" id="ProtNLM"/>
    </source>
</evidence>
<comment type="caution">
    <text evidence="2">The sequence shown here is derived from an EMBL/GenBank/DDBJ whole genome shotgun (WGS) entry which is preliminary data.</text>
</comment>
<keyword evidence="1" id="KW-0472">Membrane</keyword>
<feature type="transmembrane region" description="Helical" evidence="1">
    <location>
        <begin position="86"/>
        <end position="108"/>
    </location>
</feature>
<reference evidence="2 3" key="1">
    <citation type="journal article" date="2024" name="BMC Genomics">
        <title>De novo assembly and annotation of Popillia japonica's genome with initial clues to its potential as an invasive pest.</title>
        <authorList>
            <person name="Cucini C."/>
            <person name="Boschi S."/>
            <person name="Funari R."/>
            <person name="Cardaioli E."/>
            <person name="Iannotti N."/>
            <person name="Marturano G."/>
            <person name="Paoli F."/>
            <person name="Bruttini M."/>
            <person name="Carapelli A."/>
            <person name="Frati F."/>
            <person name="Nardi F."/>
        </authorList>
    </citation>
    <scope>NUCLEOTIDE SEQUENCE [LARGE SCALE GENOMIC DNA]</scope>
    <source>
        <strain evidence="2">DMR45628</strain>
    </source>
</reference>
<feature type="transmembrane region" description="Helical" evidence="1">
    <location>
        <begin position="431"/>
        <end position="452"/>
    </location>
</feature>
<feature type="transmembrane region" description="Helical" evidence="1">
    <location>
        <begin position="26"/>
        <end position="47"/>
    </location>
</feature>
<sequence>MGALTGIGIFIEWENVFSTMETSKSAFMTGYLLLVVGRSFACCILWMRRSKQVVKLIKLLDLFDRTVLEAFHDNCVDSRNSTKWTVIPLISIISLFSLLNMDLTRFFLKFAPVTNSSSYAIIMTFIVISMWQVSPTFLYAYFISAIKENFIRVNKIFVKMFPEVMRGEDLAVSAIKENFIRVNKIFVKMFPEVMRGEDLAGIDLEFLANMRLCHGMMADAVKLINKSFGTFLIDWDGIMGRLHVRFDFTTVYVLLVMLRSFNCCYFCLVRSKKFLKLVKLLHLFDLNIIEVFKENSVDDRSFLKCTIAPMIYCVICTFFLNIELVTFFIRAISKTRFDDERFYILVATYSVMMFWQIGPMFLYQYFAFSLNINFRRMNSAFFEMFPIENWYLESISVDDIAANIKNVVKDIRQLHILMADVVKLLNRTYGLLLAVEYFFIRVAIAINLYILVFSPVNTSYMLFGSVVSAFVTLYLSDNVAKEAFKNCITEGLVI</sequence>
<proteinExistence type="predicted"/>
<keyword evidence="1" id="KW-1133">Transmembrane helix</keyword>
<organism evidence="2 3">
    <name type="scientific">Popillia japonica</name>
    <name type="common">Japanese beetle</name>
    <dbReference type="NCBI Taxonomy" id="7064"/>
    <lineage>
        <taxon>Eukaryota</taxon>
        <taxon>Metazoa</taxon>
        <taxon>Ecdysozoa</taxon>
        <taxon>Arthropoda</taxon>
        <taxon>Hexapoda</taxon>
        <taxon>Insecta</taxon>
        <taxon>Pterygota</taxon>
        <taxon>Neoptera</taxon>
        <taxon>Endopterygota</taxon>
        <taxon>Coleoptera</taxon>
        <taxon>Polyphaga</taxon>
        <taxon>Scarabaeiformia</taxon>
        <taxon>Scarabaeidae</taxon>
        <taxon>Rutelinae</taxon>
        <taxon>Popillia</taxon>
    </lineage>
</organism>
<evidence type="ECO:0000256" key="1">
    <source>
        <dbReference type="SAM" id="Phobius"/>
    </source>
</evidence>